<reference evidence="1 2" key="1">
    <citation type="submission" date="2019-03" db="EMBL/GenBank/DDBJ databases">
        <title>First draft genome of Liparis tanakae, snailfish: a comprehensive survey of snailfish specific genes.</title>
        <authorList>
            <person name="Kim W."/>
            <person name="Song I."/>
            <person name="Jeong J.-H."/>
            <person name="Kim D."/>
            <person name="Kim S."/>
            <person name="Ryu S."/>
            <person name="Song J.Y."/>
            <person name="Lee S.K."/>
        </authorList>
    </citation>
    <scope>NUCLEOTIDE SEQUENCE [LARGE SCALE GENOMIC DNA]</scope>
    <source>
        <tissue evidence="1">Muscle</tissue>
    </source>
</reference>
<protein>
    <submittedName>
        <fullName evidence="1">Uncharacterized protein</fullName>
    </submittedName>
</protein>
<evidence type="ECO:0000313" key="1">
    <source>
        <dbReference type="EMBL" id="TNN82513.1"/>
    </source>
</evidence>
<dbReference type="Proteomes" id="UP000314294">
    <property type="component" value="Unassembled WGS sequence"/>
</dbReference>
<dbReference type="AlphaFoldDB" id="A0A4Z2IZ91"/>
<proteinExistence type="predicted"/>
<sequence length="100" mass="10799">MCSILSLAWGTDEEESPSRLLNTSTVGGKRSTIFISFPYSFATLCDTFTVTDRKSGGGDAMSQSFIESCMNSSNLGLELQLSSMDSDPKSKGIMRVGRLL</sequence>
<keyword evidence="2" id="KW-1185">Reference proteome</keyword>
<name>A0A4Z2IZ91_9TELE</name>
<accession>A0A4Z2IZ91</accession>
<evidence type="ECO:0000313" key="2">
    <source>
        <dbReference type="Proteomes" id="UP000314294"/>
    </source>
</evidence>
<gene>
    <name evidence="1" type="ORF">EYF80_007348</name>
</gene>
<dbReference type="EMBL" id="SRLO01000039">
    <property type="protein sequence ID" value="TNN82513.1"/>
    <property type="molecule type" value="Genomic_DNA"/>
</dbReference>
<organism evidence="1 2">
    <name type="scientific">Liparis tanakae</name>
    <name type="common">Tanaka's snailfish</name>
    <dbReference type="NCBI Taxonomy" id="230148"/>
    <lineage>
        <taxon>Eukaryota</taxon>
        <taxon>Metazoa</taxon>
        <taxon>Chordata</taxon>
        <taxon>Craniata</taxon>
        <taxon>Vertebrata</taxon>
        <taxon>Euteleostomi</taxon>
        <taxon>Actinopterygii</taxon>
        <taxon>Neopterygii</taxon>
        <taxon>Teleostei</taxon>
        <taxon>Neoteleostei</taxon>
        <taxon>Acanthomorphata</taxon>
        <taxon>Eupercaria</taxon>
        <taxon>Perciformes</taxon>
        <taxon>Cottioidei</taxon>
        <taxon>Cottales</taxon>
        <taxon>Liparidae</taxon>
        <taxon>Liparis</taxon>
    </lineage>
</organism>
<comment type="caution">
    <text evidence="1">The sequence shown here is derived from an EMBL/GenBank/DDBJ whole genome shotgun (WGS) entry which is preliminary data.</text>
</comment>